<feature type="signal peptide" evidence="1">
    <location>
        <begin position="1"/>
        <end position="20"/>
    </location>
</feature>
<name>A0A840CX88_9BACT</name>
<comment type="caution">
    <text evidence="2">The sequence shown here is derived from an EMBL/GenBank/DDBJ whole genome shotgun (WGS) entry which is preliminary data.</text>
</comment>
<gene>
    <name evidence="2" type="ORF">GGR21_002966</name>
</gene>
<sequence>MKIQYIILLCAILGFVSTSCDNNARVSVTNKVSNVRLENISYGDISLGSSKLIFGETTGERTISDRWDGIKFPMNEKVQFYMVSGDNRVLLITKESYKLDEDQHLNIVIDDDTDVINPATVNSQSMLKMKEIK</sequence>
<keyword evidence="1" id="KW-0732">Signal</keyword>
<protein>
    <recommendedName>
        <fullName evidence="4">Lipoprotein</fullName>
    </recommendedName>
</protein>
<dbReference type="AlphaFoldDB" id="A0A840CX88"/>
<reference evidence="2 3" key="1">
    <citation type="submission" date="2020-08" db="EMBL/GenBank/DDBJ databases">
        <title>Genomic Encyclopedia of Type Strains, Phase IV (KMG-IV): sequencing the most valuable type-strain genomes for metagenomic binning, comparative biology and taxonomic classification.</title>
        <authorList>
            <person name="Goeker M."/>
        </authorList>
    </citation>
    <scope>NUCLEOTIDE SEQUENCE [LARGE SCALE GENOMIC DNA]</scope>
    <source>
        <strain evidence="2 3">DSM 104969</strain>
    </source>
</reference>
<evidence type="ECO:0008006" key="4">
    <source>
        <dbReference type="Google" id="ProtNLM"/>
    </source>
</evidence>
<dbReference type="EMBL" id="JACIEP010000010">
    <property type="protein sequence ID" value="MBB4037052.1"/>
    <property type="molecule type" value="Genomic_DNA"/>
</dbReference>
<dbReference type="PROSITE" id="PS51257">
    <property type="entry name" value="PROKAR_LIPOPROTEIN"/>
    <property type="match status" value="1"/>
</dbReference>
<accession>A0A840CX88</accession>
<feature type="chain" id="PRO_5032415001" description="Lipoprotein" evidence="1">
    <location>
        <begin position="21"/>
        <end position="133"/>
    </location>
</feature>
<dbReference type="Proteomes" id="UP000555103">
    <property type="component" value="Unassembled WGS sequence"/>
</dbReference>
<proteinExistence type="predicted"/>
<keyword evidence="3" id="KW-1185">Reference proteome</keyword>
<evidence type="ECO:0000256" key="1">
    <source>
        <dbReference type="SAM" id="SignalP"/>
    </source>
</evidence>
<dbReference type="RefSeq" id="WP_183307929.1">
    <property type="nucleotide sequence ID" value="NZ_JACIEP010000010.1"/>
</dbReference>
<evidence type="ECO:0000313" key="3">
    <source>
        <dbReference type="Proteomes" id="UP000555103"/>
    </source>
</evidence>
<evidence type="ECO:0000313" key="2">
    <source>
        <dbReference type="EMBL" id="MBB4037052.1"/>
    </source>
</evidence>
<organism evidence="2 3">
    <name type="scientific">Dysgonomonas hofstadii</name>
    <dbReference type="NCBI Taxonomy" id="637886"/>
    <lineage>
        <taxon>Bacteria</taxon>
        <taxon>Pseudomonadati</taxon>
        <taxon>Bacteroidota</taxon>
        <taxon>Bacteroidia</taxon>
        <taxon>Bacteroidales</taxon>
        <taxon>Dysgonomonadaceae</taxon>
        <taxon>Dysgonomonas</taxon>
    </lineage>
</organism>